<protein>
    <submittedName>
        <fullName evidence="5">HAD family hydrolase</fullName>
    </submittedName>
</protein>
<evidence type="ECO:0000256" key="1">
    <source>
        <dbReference type="ARBA" id="ARBA00001946"/>
    </source>
</evidence>
<accession>A0A9D7FD14</accession>
<evidence type="ECO:0000313" key="5">
    <source>
        <dbReference type="EMBL" id="MBK7422760.1"/>
    </source>
</evidence>
<dbReference type="PANTHER" id="PTHR46470">
    <property type="entry name" value="N-ACYLNEURAMINATE-9-PHOSPHATASE"/>
    <property type="match status" value="1"/>
</dbReference>
<evidence type="ECO:0000256" key="3">
    <source>
        <dbReference type="ARBA" id="ARBA00022801"/>
    </source>
</evidence>
<gene>
    <name evidence="5" type="ORF">IPJ48_06490</name>
</gene>
<sequence>MIVKGIVFDINGTMTDILTNEADDGVYRVISNLLSYQGVFLDPAATKDLYFSIQKEQRAAAQEPYPEFDAIEIFREIIRQHSTDFTRALPAAKLEQLPGLFAETYRAASRHRLQLYPGVDQTIRQLHQNYRLAIVSDAQTAYAIPELNAVGLYGYFDPIIVSGDYGYRKPDERLFTNALSAMGIDASEVIYVGNDMHCDVHGAQRLGIKTVFFKSNQGNQEMQGVEPDYIIYHFPELLNAVRFFESR</sequence>
<comment type="cofactor">
    <cofactor evidence="1">
        <name>Mg(2+)</name>
        <dbReference type="ChEBI" id="CHEBI:18420"/>
    </cofactor>
</comment>
<dbReference type="InterPro" id="IPR051400">
    <property type="entry name" value="HAD-like_hydrolase"/>
</dbReference>
<dbReference type="InterPro" id="IPR023214">
    <property type="entry name" value="HAD_sf"/>
</dbReference>
<dbReference type="InterPro" id="IPR041492">
    <property type="entry name" value="HAD_2"/>
</dbReference>
<dbReference type="Gene3D" id="1.20.120.710">
    <property type="entry name" value="Haloacid dehalogenase hydrolase-like domain"/>
    <property type="match status" value="1"/>
</dbReference>
<reference evidence="5" key="1">
    <citation type="submission" date="2020-10" db="EMBL/GenBank/DDBJ databases">
        <title>Connecting structure to function with the recovery of over 1000 high-quality activated sludge metagenome-assembled genomes encoding full-length rRNA genes using long-read sequencing.</title>
        <authorList>
            <person name="Singleton C.M."/>
            <person name="Petriglieri F."/>
            <person name="Kristensen J.M."/>
            <person name="Kirkegaard R.H."/>
            <person name="Michaelsen T.Y."/>
            <person name="Andersen M.H."/>
            <person name="Karst S.M."/>
            <person name="Dueholm M.S."/>
            <person name="Nielsen P.H."/>
            <person name="Albertsen M."/>
        </authorList>
    </citation>
    <scope>NUCLEOTIDE SEQUENCE</scope>
    <source>
        <strain evidence="5">EsbW_18-Q3-R4-48_MAXAC.044</strain>
    </source>
</reference>
<comment type="caution">
    <text evidence="5">The sequence shown here is derived from an EMBL/GenBank/DDBJ whole genome shotgun (WGS) entry which is preliminary data.</text>
</comment>
<dbReference type="PANTHER" id="PTHR46470:SF2">
    <property type="entry name" value="GLYCERALDEHYDE 3-PHOSPHATE PHOSPHATASE"/>
    <property type="match status" value="1"/>
</dbReference>
<dbReference type="GO" id="GO:0016791">
    <property type="term" value="F:phosphatase activity"/>
    <property type="evidence" value="ECO:0007669"/>
    <property type="project" value="TreeGrafter"/>
</dbReference>
<dbReference type="SFLD" id="SFLDS00003">
    <property type="entry name" value="Haloacid_Dehalogenase"/>
    <property type="match status" value="1"/>
</dbReference>
<keyword evidence="2" id="KW-0479">Metal-binding</keyword>
<dbReference type="GO" id="GO:0044281">
    <property type="term" value="P:small molecule metabolic process"/>
    <property type="evidence" value="ECO:0007669"/>
    <property type="project" value="UniProtKB-ARBA"/>
</dbReference>
<dbReference type="Gene3D" id="3.40.50.1000">
    <property type="entry name" value="HAD superfamily/HAD-like"/>
    <property type="match status" value="1"/>
</dbReference>
<dbReference type="Pfam" id="PF13419">
    <property type="entry name" value="HAD_2"/>
    <property type="match status" value="1"/>
</dbReference>
<name>A0A9D7FD14_9RHOO</name>
<dbReference type="Proteomes" id="UP000886602">
    <property type="component" value="Unassembled WGS sequence"/>
</dbReference>
<proteinExistence type="predicted"/>
<dbReference type="InterPro" id="IPR036412">
    <property type="entry name" value="HAD-like_sf"/>
</dbReference>
<keyword evidence="4" id="KW-0460">Magnesium</keyword>
<evidence type="ECO:0000256" key="4">
    <source>
        <dbReference type="ARBA" id="ARBA00022842"/>
    </source>
</evidence>
<evidence type="ECO:0000313" key="6">
    <source>
        <dbReference type="Proteomes" id="UP000886602"/>
    </source>
</evidence>
<organism evidence="5 6">
    <name type="scientific">Candidatus Propionivibrio dominans</name>
    <dbReference type="NCBI Taxonomy" id="2954373"/>
    <lineage>
        <taxon>Bacteria</taxon>
        <taxon>Pseudomonadati</taxon>
        <taxon>Pseudomonadota</taxon>
        <taxon>Betaproteobacteria</taxon>
        <taxon>Rhodocyclales</taxon>
        <taxon>Rhodocyclaceae</taxon>
        <taxon>Propionivibrio</taxon>
    </lineage>
</organism>
<dbReference type="GO" id="GO:0046872">
    <property type="term" value="F:metal ion binding"/>
    <property type="evidence" value="ECO:0007669"/>
    <property type="project" value="UniProtKB-KW"/>
</dbReference>
<dbReference type="AlphaFoldDB" id="A0A9D7FD14"/>
<dbReference type="SUPFAM" id="SSF56784">
    <property type="entry name" value="HAD-like"/>
    <property type="match status" value="1"/>
</dbReference>
<dbReference type="EMBL" id="JADJNC010000009">
    <property type="protein sequence ID" value="MBK7422760.1"/>
    <property type="molecule type" value="Genomic_DNA"/>
</dbReference>
<dbReference type="NCBIfam" id="TIGR01509">
    <property type="entry name" value="HAD-SF-IA-v3"/>
    <property type="match status" value="1"/>
</dbReference>
<dbReference type="SFLD" id="SFLDG01129">
    <property type="entry name" value="C1.5:_HAD__Beta-PGM__Phosphata"/>
    <property type="match status" value="1"/>
</dbReference>
<keyword evidence="3 5" id="KW-0378">Hydrolase</keyword>
<dbReference type="InterPro" id="IPR006439">
    <property type="entry name" value="HAD-SF_hydro_IA"/>
</dbReference>
<dbReference type="NCBIfam" id="TIGR01549">
    <property type="entry name" value="HAD-SF-IA-v1"/>
    <property type="match status" value="1"/>
</dbReference>
<evidence type="ECO:0000256" key="2">
    <source>
        <dbReference type="ARBA" id="ARBA00022723"/>
    </source>
</evidence>